<comment type="caution">
    <text evidence="2">The sequence shown here is derived from an EMBL/GenBank/DDBJ whole genome shotgun (WGS) entry which is preliminary data.</text>
</comment>
<dbReference type="PROSITE" id="PS50056">
    <property type="entry name" value="TYR_PHOSPHATASE_2"/>
    <property type="match status" value="1"/>
</dbReference>
<sequence length="196" mass="21151">MTDTPRFGMTVCGIEELGSHAGLAATHVLSILDPDHPVPEAFGQYGEHAKLELRFHDIIDPQPGMILPSEADVAAILAFGRQMQAEVPAARLLVHCHAGISRSTAAMALIIAQAMPETAAAAVLEQVHGLREKTWPNLRMIELGDRALGRRGSLVAAAFALYRLQIEKRPHVAEFMEKGGRGREVAGARLLSPLDL</sequence>
<dbReference type="InterPro" id="IPR029021">
    <property type="entry name" value="Prot-tyrosine_phosphatase-like"/>
</dbReference>
<organism evidence="2 3">
    <name type="scientific">Acidisoma cellulosilyticum</name>
    <dbReference type="NCBI Taxonomy" id="2802395"/>
    <lineage>
        <taxon>Bacteria</taxon>
        <taxon>Pseudomonadati</taxon>
        <taxon>Pseudomonadota</taxon>
        <taxon>Alphaproteobacteria</taxon>
        <taxon>Acetobacterales</taxon>
        <taxon>Acidocellaceae</taxon>
        <taxon>Acidisoma</taxon>
    </lineage>
</organism>
<proteinExistence type="predicted"/>
<dbReference type="Gene3D" id="3.90.190.10">
    <property type="entry name" value="Protein tyrosine phosphatase superfamily"/>
    <property type="match status" value="1"/>
</dbReference>
<dbReference type="InterPro" id="IPR000387">
    <property type="entry name" value="Tyr_Pase_dom"/>
</dbReference>
<dbReference type="PROSITE" id="PS00383">
    <property type="entry name" value="TYR_PHOSPHATASE_1"/>
    <property type="match status" value="1"/>
</dbReference>
<name>A0A963Z2Z3_9PROT</name>
<evidence type="ECO:0000313" key="3">
    <source>
        <dbReference type="Proteomes" id="UP000721844"/>
    </source>
</evidence>
<dbReference type="InterPro" id="IPR016130">
    <property type="entry name" value="Tyr_Pase_AS"/>
</dbReference>
<feature type="domain" description="Tyrosine specific protein phosphatases" evidence="1">
    <location>
        <begin position="77"/>
        <end position="133"/>
    </location>
</feature>
<gene>
    <name evidence="2" type="ORF">ACELLULO517_16400</name>
</gene>
<dbReference type="Proteomes" id="UP000721844">
    <property type="component" value="Unassembled WGS sequence"/>
</dbReference>
<dbReference type="EMBL" id="JAESVA010000005">
    <property type="protein sequence ID" value="MCB8881830.1"/>
    <property type="molecule type" value="Genomic_DNA"/>
</dbReference>
<accession>A0A963Z2Z3</accession>
<reference evidence="2 3" key="1">
    <citation type="journal article" date="2021" name="Microorganisms">
        <title>Acidisoma silvae sp. nov. and Acidisomacellulosilytica sp. nov., Two Acidophilic Bacteria Isolated from Decaying Wood, Hydrolyzing Cellulose and Producing Poly-3-hydroxybutyrate.</title>
        <authorList>
            <person name="Mieszkin S."/>
            <person name="Pouder E."/>
            <person name="Uroz S."/>
            <person name="Simon-Colin C."/>
            <person name="Alain K."/>
        </authorList>
    </citation>
    <scope>NUCLEOTIDE SEQUENCE [LARGE SCALE GENOMIC DNA]</scope>
    <source>
        <strain evidence="2 3">HW T5.17</strain>
    </source>
</reference>
<keyword evidence="3" id="KW-1185">Reference proteome</keyword>
<dbReference type="SUPFAM" id="SSF52799">
    <property type="entry name" value="(Phosphotyrosine protein) phosphatases II"/>
    <property type="match status" value="1"/>
</dbReference>
<evidence type="ECO:0000313" key="2">
    <source>
        <dbReference type="EMBL" id="MCB8881830.1"/>
    </source>
</evidence>
<dbReference type="RefSeq" id="WP_227308491.1">
    <property type="nucleotide sequence ID" value="NZ_JAESVA010000005.1"/>
</dbReference>
<protein>
    <submittedName>
        <fullName evidence="2">Protein-tyrosine-phosphatase</fullName>
    </submittedName>
</protein>
<evidence type="ECO:0000259" key="1">
    <source>
        <dbReference type="PROSITE" id="PS50056"/>
    </source>
</evidence>
<dbReference type="AlphaFoldDB" id="A0A963Z2Z3"/>